<dbReference type="OrthoDB" id="4227254at2759"/>
<evidence type="ECO:0000313" key="8">
    <source>
        <dbReference type="EMBL" id="KKA17789.1"/>
    </source>
</evidence>
<feature type="compositionally biased region" description="Polar residues" evidence="6">
    <location>
        <begin position="743"/>
        <end position="752"/>
    </location>
</feature>
<dbReference type="GO" id="GO:0006351">
    <property type="term" value="P:DNA-templated transcription"/>
    <property type="evidence" value="ECO:0007669"/>
    <property type="project" value="InterPro"/>
</dbReference>
<feature type="compositionally biased region" description="Polar residues" evidence="6">
    <location>
        <begin position="28"/>
        <end position="42"/>
    </location>
</feature>
<dbReference type="GeneID" id="25320532"/>
<feature type="compositionally biased region" description="Pro residues" evidence="6">
    <location>
        <begin position="717"/>
        <end position="734"/>
    </location>
</feature>
<feature type="non-terminal residue" evidence="8">
    <location>
        <position position="1"/>
    </location>
</feature>
<evidence type="ECO:0000256" key="1">
    <source>
        <dbReference type="ARBA" id="ARBA00004123"/>
    </source>
</evidence>
<dbReference type="InterPro" id="IPR007219">
    <property type="entry name" value="XnlR_reg_dom"/>
</dbReference>
<comment type="caution">
    <text evidence="8">The sequence shown here is derived from an EMBL/GenBank/DDBJ whole genome shotgun (WGS) entry which is preliminary data.</text>
</comment>
<dbReference type="GO" id="GO:0003677">
    <property type="term" value="F:DNA binding"/>
    <property type="evidence" value="ECO:0007669"/>
    <property type="project" value="InterPro"/>
</dbReference>
<keyword evidence="5" id="KW-0539">Nucleus</keyword>
<feature type="compositionally biased region" description="Polar residues" evidence="6">
    <location>
        <begin position="661"/>
        <end position="670"/>
    </location>
</feature>
<sequence length="867" mass="96544">TQKGSLQRPRKRLRESRTQTEKLIPARSPSQENPETTENPASDPSGPSPNGRCSCDKGSSPSGRERASPKATTETDEWSTRRRDSQLNIHDLSFILHPSHEASTPEKEQNAPPSRGVIDQEPVLIARACSALGVTQEILKQMVKIYFDNMVAINLFHEPSFREKVNGIASTAQVHALLAALLAYAARFYPAENSDGTDHAFGDTAETHLQAGYFLNLAFSNIDDALKECGDEGPPLCVLQALIVATHCQLTQGVRGKAWRSLGTCIRLAYELNLHLVDAGSGKDLRDVDVQQWCDDEEKRRAWWAIWEMDVFASTIRRTPPAVDWSQMETLLPVEDQDWFQNKPRPSCFMERDPIYRWKALQECGNQSPKAWFLVVNSLMKEAQVISSPRSVPYRYPPDENQPPCAANRRPKQARDRVEEATQKLETLANSVHCFTLALPAHLQYRNQYLSFDARAPGQMLSLRQLHCSIYNIYVMTQLAKLMIYRYDVFGGRSPTARRTHDSLSAATAKASPVPRSSSASNGYDAENLVLAQYFEAADNILTIINRSSDGHIRYINPFLSSTIWLASAVQLLRKEFSRDEISRTLIKSKFEVLYMTYKRCVSFWDIHTALQQNLEALETKLEGFRNPDHGSQEQPSDSSVKIKGRHAGEDSQARYEPSYLQMNGDQMDTGTDIVHGESSEQTGSTNVRYTNPSFVSIQKEASVTDEANCGYSSSDGPPPPPPPPAALQTPPPSVSDDGPQPQGRTSHQQPLSGALQKPPHGSPPVQNFPSGTPNMSMLDYMHLPSQVDRQPTPTGDNNTNKHNRPSPGTTLIDPLFLLDPTPQPPRGLSLSTDGVNSTSDFGQHPDWRNIELPSDIHDLLSGFSTY</sequence>
<dbReference type="Pfam" id="PF04082">
    <property type="entry name" value="Fungal_trans"/>
    <property type="match status" value="1"/>
</dbReference>
<keyword evidence="2" id="KW-0479">Metal-binding</keyword>
<feature type="region of interest" description="Disordered" evidence="6">
    <location>
        <begin position="708"/>
        <end position="813"/>
    </location>
</feature>
<dbReference type="Proteomes" id="UP000053958">
    <property type="component" value="Unassembled WGS sequence"/>
</dbReference>
<organism evidence="8 9">
    <name type="scientific">Rasamsonia emersonii (strain ATCC 16479 / CBS 393.64 / IMI 116815)</name>
    <dbReference type="NCBI Taxonomy" id="1408163"/>
    <lineage>
        <taxon>Eukaryota</taxon>
        <taxon>Fungi</taxon>
        <taxon>Dikarya</taxon>
        <taxon>Ascomycota</taxon>
        <taxon>Pezizomycotina</taxon>
        <taxon>Eurotiomycetes</taxon>
        <taxon>Eurotiomycetidae</taxon>
        <taxon>Eurotiales</taxon>
        <taxon>Trichocomaceae</taxon>
        <taxon>Rasamsonia</taxon>
    </lineage>
</organism>
<evidence type="ECO:0000256" key="6">
    <source>
        <dbReference type="SAM" id="MobiDB-lite"/>
    </source>
</evidence>
<dbReference type="GO" id="GO:0008270">
    <property type="term" value="F:zinc ion binding"/>
    <property type="evidence" value="ECO:0007669"/>
    <property type="project" value="InterPro"/>
</dbReference>
<dbReference type="GO" id="GO:0005634">
    <property type="term" value="C:nucleus"/>
    <property type="evidence" value="ECO:0007669"/>
    <property type="project" value="UniProtKB-SubCell"/>
</dbReference>
<dbReference type="PANTHER" id="PTHR47338:SF10">
    <property type="entry name" value="TRANSCRIPTION FACTOR DOMAIN-CONTAINING PROTEIN-RELATED"/>
    <property type="match status" value="1"/>
</dbReference>
<feature type="domain" description="Xylanolytic transcriptional activator regulatory" evidence="7">
    <location>
        <begin position="258"/>
        <end position="339"/>
    </location>
</feature>
<feature type="compositionally biased region" description="Polar residues" evidence="6">
    <location>
        <begin position="788"/>
        <end position="801"/>
    </location>
</feature>
<dbReference type="RefSeq" id="XP_013324401.1">
    <property type="nucleotide sequence ID" value="XM_013468947.1"/>
</dbReference>
<proteinExistence type="predicted"/>
<evidence type="ECO:0000256" key="2">
    <source>
        <dbReference type="ARBA" id="ARBA00022723"/>
    </source>
</evidence>
<reference evidence="8 9" key="1">
    <citation type="submission" date="2015-04" db="EMBL/GenBank/DDBJ databases">
        <authorList>
            <person name="Heijne W.H."/>
            <person name="Fedorova N.D."/>
            <person name="Nierman W.C."/>
            <person name="Vollebregt A.W."/>
            <person name="Zhao Z."/>
            <person name="Wu L."/>
            <person name="Kumar M."/>
            <person name="Stam H."/>
            <person name="van den Berg M.A."/>
            <person name="Pel H.J."/>
        </authorList>
    </citation>
    <scope>NUCLEOTIDE SEQUENCE [LARGE SCALE GENOMIC DNA]</scope>
    <source>
        <strain evidence="8 9">CBS 393.64</strain>
    </source>
</reference>
<gene>
    <name evidence="8" type="ORF">T310_8272</name>
</gene>
<evidence type="ECO:0000313" key="9">
    <source>
        <dbReference type="Proteomes" id="UP000053958"/>
    </source>
</evidence>
<dbReference type="CDD" id="cd12148">
    <property type="entry name" value="fungal_TF_MHR"/>
    <property type="match status" value="1"/>
</dbReference>
<protein>
    <recommendedName>
        <fullName evidence="7">Xylanolytic transcriptional activator regulatory domain-containing protein</fullName>
    </recommendedName>
</protein>
<keyword evidence="9" id="KW-1185">Reference proteome</keyword>
<keyword evidence="4" id="KW-0804">Transcription</keyword>
<evidence type="ECO:0000256" key="5">
    <source>
        <dbReference type="ARBA" id="ARBA00023242"/>
    </source>
</evidence>
<feature type="region of interest" description="Disordered" evidence="6">
    <location>
        <begin position="497"/>
        <end position="521"/>
    </location>
</feature>
<feature type="compositionally biased region" description="Polar residues" evidence="6">
    <location>
        <begin position="765"/>
        <end position="776"/>
    </location>
</feature>
<evidence type="ECO:0000256" key="3">
    <source>
        <dbReference type="ARBA" id="ARBA00023015"/>
    </source>
</evidence>
<dbReference type="AlphaFoldDB" id="A0A0F4YHU8"/>
<dbReference type="STRING" id="1408163.A0A0F4YHU8"/>
<dbReference type="EMBL" id="LASV01000554">
    <property type="protein sequence ID" value="KKA17789.1"/>
    <property type="molecule type" value="Genomic_DNA"/>
</dbReference>
<name>A0A0F4YHU8_RASE3</name>
<evidence type="ECO:0000259" key="7">
    <source>
        <dbReference type="SMART" id="SM00906"/>
    </source>
</evidence>
<dbReference type="PANTHER" id="PTHR47338">
    <property type="entry name" value="ZN(II)2CYS6 TRANSCRIPTION FACTOR (EUROFUNG)-RELATED"/>
    <property type="match status" value="1"/>
</dbReference>
<dbReference type="GO" id="GO:0000981">
    <property type="term" value="F:DNA-binding transcription factor activity, RNA polymerase II-specific"/>
    <property type="evidence" value="ECO:0007669"/>
    <property type="project" value="InterPro"/>
</dbReference>
<evidence type="ECO:0000256" key="4">
    <source>
        <dbReference type="ARBA" id="ARBA00023163"/>
    </source>
</evidence>
<comment type="subcellular location">
    <subcellularLocation>
        <location evidence="1">Nucleus</location>
    </subcellularLocation>
</comment>
<dbReference type="InterPro" id="IPR050815">
    <property type="entry name" value="TF_fung"/>
</dbReference>
<dbReference type="SMART" id="SM00906">
    <property type="entry name" value="Fungal_trans"/>
    <property type="match status" value="1"/>
</dbReference>
<feature type="region of interest" description="Disordered" evidence="6">
    <location>
        <begin position="625"/>
        <end position="691"/>
    </location>
</feature>
<feature type="region of interest" description="Disordered" evidence="6">
    <location>
        <begin position="1"/>
        <end position="84"/>
    </location>
</feature>
<keyword evidence="3" id="KW-0805">Transcription regulation</keyword>
<accession>A0A0F4YHU8</accession>
<feature type="compositionally biased region" description="Polar residues" evidence="6">
    <location>
        <begin position="680"/>
        <end position="691"/>
    </location>
</feature>
<feature type="region of interest" description="Disordered" evidence="6">
    <location>
        <begin position="391"/>
        <end position="417"/>
    </location>
</feature>